<reference evidence="3" key="1">
    <citation type="journal article" date="2016" name="Front. Microbiol.">
        <title>Molecular Keys to the Janthinobacterium and Duganella spp. Interaction with the Plant Pathogen Fusarium graminearum.</title>
        <authorList>
            <person name="Haack F.S."/>
            <person name="Poehlein A."/>
            <person name="Kroger C."/>
            <person name="Voigt C.A."/>
            <person name="Piepenbring M."/>
            <person name="Bode H.B."/>
            <person name="Daniel R."/>
            <person name="Schafer W."/>
            <person name="Streit W.R."/>
        </authorList>
    </citation>
    <scope>NUCLEOTIDE SEQUENCE [LARGE SCALE GENOMIC DNA]</scope>
    <source>
        <strain evidence="3">T54</strain>
    </source>
</reference>
<organism evidence="2 3">
    <name type="scientific">Duganella phyllosphaerae</name>
    <dbReference type="NCBI Taxonomy" id="762836"/>
    <lineage>
        <taxon>Bacteria</taxon>
        <taxon>Pseudomonadati</taxon>
        <taxon>Pseudomonadota</taxon>
        <taxon>Betaproteobacteria</taxon>
        <taxon>Burkholderiales</taxon>
        <taxon>Oxalobacteraceae</taxon>
        <taxon>Telluria group</taxon>
        <taxon>Duganella</taxon>
    </lineage>
</organism>
<gene>
    <name evidence="2" type="ORF">DUPY_51150</name>
</gene>
<evidence type="ECO:0000256" key="1">
    <source>
        <dbReference type="SAM" id="SignalP"/>
    </source>
</evidence>
<keyword evidence="1" id="KW-0732">Signal</keyword>
<proteinExistence type="predicted"/>
<dbReference type="Proteomes" id="UP000175989">
    <property type="component" value="Unassembled WGS sequence"/>
</dbReference>
<dbReference type="OrthoDB" id="8704242at2"/>
<protein>
    <submittedName>
        <fullName evidence="2">Uncharacterized protein</fullName>
    </submittedName>
</protein>
<dbReference type="EMBL" id="LROM01000152">
    <property type="protein sequence ID" value="OEZ91503.1"/>
    <property type="molecule type" value="Genomic_DNA"/>
</dbReference>
<evidence type="ECO:0000313" key="2">
    <source>
        <dbReference type="EMBL" id="OEZ91503.1"/>
    </source>
</evidence>
<feature type="signal peptide" evidence="1">
    <location>
        <begin position="1"/>
        <end position="19"/>
    </location>
</feature>
<accession>A0A1E7W695</accession>
<dbReference type="RefSeq" id="WP_070251978.1">
    <property type="nucleotide sequence ID" value="NZ_LROM01000152.1"/>
</dbReference>
<sequence>MKKIIVSGIALLLPFWANAGECDKTAALEAQSMLREFAKSHIEGDHLAVYWVYKIERESDAKRLKMVRAFSDMDACLSGGAREIMFYRKDKLMGVASPGSGVRLVR</sequence>
<keyword evidence="3" id="KW-1185">Reference proteome</keyword>
<comment type="caution">
    <text evidence="2">The sequence shown here is derived from an EMBL/GenBank/DDBJ whole genome shotgun (WGS) entry which is preliminary data.</text>
</comment>
<evidence type="ECO:0000313" key="3">
    <source>
        <dbReference type="Proteomes" id="UP000175989"/>
    </source>
</evidence>
<name>A0A1E7W695_9BURK</name>
<dbReference type="AlphaFoldDB" id="A0A1E7W695"/>
<feature type="chain" id="PRO_5009206521" evidence="1">
    <location>
        <begin position="20"/>
        <end position="106"/>
    </location>
</feature>